<dbReference type="AlphaFoldDB" id="A0A453LWC5"/>
<proteinExistence type="predicted"/>
<feature type="domain" description="HTH myb-type" evidence="7">
    <location>
        <begin position="292"/>
        <end position="352"/>
    </location>
</feature>
<dbReference type="EnsemblPlants" id="AET5Gv20928100.1">
    <property type="protein sequence ID" value="AET5Gv20928100.1"/>
    <property type="gene ID" value="AET5Gv20928100"/>
</dbReference>
<accession>A0A453LWC5</accession>
<feature type="region of interest" description="Disordered" evidence="6">
    <location>
        <begin position="277"/>
        <end position="297"/>
    </location>
</feature>
<reference evidence="9" key="1">
    <citation type="journal article" date="2014" name="Science">
        <title>Ancient hybridizations among the ancestral genomes of bread wheat.</title>
        <authorList>
            <consortium name="International Wheat Genome Sequencing Consortium,"/>
            <person name="Marcussen T."/>
            <person name="Sandve S.R."/>
            <person name="Heier L."/>
            <person name="Spannagl M."/>
            <person name="Pfeifer M."/>
            <person name="Jakobsen K.S."/>
            <person name="Wulff B.B."/>
            <person name="Steuernagel B."/>
            <person name="Mayer K.F."/>
            <person name="Olsen O.A."/>
        </authorList>
    </citation>
    <scope>NUCLEOTIDE SEQUENCE [LARGE SCALE GENOMIC DNA]</scope>
    <source>
        <strain evidence="9">cv. AL8/78</strain>
    </source>
</reference>
<evidence type="ECO:0000259" key="7">
    <source>
        <dbReference type="PROSITE" id="PS51294"/>
    </source>
</evidence>
<dbReference type="NCBIfam" id="TIGR01557">
    <property type="entry name" value="myb_SHAQKYF"/>
    <property type="match status" value="1"/>
</dbReference>
<evidence type="ECO:0000256" key="2">
    <source>
        <dbReference type="ARBA" id="ARBA00023015"/>
    </source>
</evidence>
<evidence type="ECO:0000256" key="4">
    <source>
        <dbReference type="ARBA" id="ARBA00023163"/>
    </source>
</evidence>
<reference evidence="8" key="5">
    <citation type="journal article" date="2021" name="G3 (Bethesda)">
        <title>Aegilops tauschii genome assembly Aet v5.0 features greater sequence contiguity and improved annotation.</title>
        <authorList>
            <person name="Wang L."/>
            <person name="Zhu T."/>
            <person name="Rodriguez J.C."/>
            <person name="Deal K.R."/>
            <person name="Dubcovsky J."/>
            <person name="McGuire P.E."/>
            <person name="Lux T."/>
            <person name="Spannagl M."/>
            <person name="Mayer K.F.X."/>
            <person name="Baldrich P."/>
            <person name="Meyers B.C."/>
            <person name="Huo N."/>
            <person name="Gu Y.Q."/>
            <person name="Zhou H."/>
            <person name="Devos K.M."/>
            <person name="Bennetzen J.L."/>
            <person name="Unver T."/>
            <person name="Budak H."/>
            <person name="Gulick P.J."/>
            <person name="Galiba G."/>
            <person name="Kalapos B."/>
            <person name="Nelson D.R."/>
            <person name="Li P."/>
            <person name="You F.M."/>
            <person name="Luo M.C."/>
            <person name="Dvorak J."/>
        </authorList>
    </citation>
    <scope>NUCLEOTIDE SEQUENCE [LARGE SCALE GENOMIC DNA]</scope>
    <source>
        <strain evidence="8">cv. AL8/78</strain>
    </source>
</reference>
<dbReference type="InterPro" id="IPR006447">
    <property type="entry name" value="Myb_dom_plants"/>
</dbReference>
<dbReference type="PROSITE" id="PS51294">
    <property type="entry name" value="HTH_MYB"/>
    <property type="match status" value="1"/>
</dbReference>
<dbReference type="SUPFAM" id="SSF46689">
    <property type="entry name" value="Homeodomain-like"/>
    <property type="match status" value="1"/>
</dbReference>
<keyword evidence="9" id="KW-1185">Reference proteome</keyword>
<dbReference type="GO" id="GO:0003677">
    <property type="term" value="F:DNA binding"/>
    <property type="evidence" value="ECO:0007669"/>
    <property type="project" value="UniProtKB-KW"/>
</dbReference>
<dbReference type="InterPro" id="IPR058673">
    <property type="entry name" value="HHO5-like_N"/>
</dbReference>
<dbReference type="InterPro" id="IPR009057">
    <property type="entry name" value="Homeodomain-like_sf"/>
</dbReference>
<comment type="subcellular location">
    <subcellularLocation>
        <location evidence="1">Nucleus</location>
    </subcellularLocation>
</comment>
<dbReference type="Proteomes" id="UP000015105">
    <property type="component" value="Chromosome 5D"/>
</dbReference>
<dbReference type="PANTHER" id="PTHR31003">
    <property type="entry name" value="MYB FAMILY TRANSCRIPTION FACTOR"/>
    <property type="match status" value="1"/>
</dbReference>
<dbReference type="InterPro" id="IPR001005">
    <property type="entry name" value="SANT/Myb"/>
</dbReference>
<dbReference type="Gramene" id="AET5Gv20928100.1">
    <property type="protein sequence ID" value="AET5Gv20928100.1"/>
    <property type="gene ID" value="AET5Gv20928100"/>
</dbReference>
<dbReference type="STRING" id="200361.A0A453LWC5"/>
<dbReference type="Pfam" id="PF00249">
    <property type="entry name" value="Myb_DNA-binding"/>
    <property type="match status" value="1"/>
</dbReference>
<reference evidence="8" key="3">
    <citation type="journal article" date="2017" name="Nature">
        <title>Genome sequence of the progenitor of the wheat D genome Aegilops tauschii.</title>
        <authorList>
            <person name="Luo M.C."/>
            <person name="Gu Y.Q."/>
            <person name="Puiu D."/>
            <person name="Wang H."/>
            <person name="Twardziok S.O."/>
            <person name="Deal K.R."/>
            <person name="Huo N."/>
            <person name="Zhu T."/>
            <person name="Wang L."/>
            <person name="Wang Y."/>
            <person name="McGuire P.E."/>
            <person name="Liu S."/>
            <person name="Long H."/>
            <person name="Ramasamy R.K."/>
            <person name="Rodriguez J.C."/>
            <person name="Van S.L."/>
            <person name="Yuan L."/>
            <person name="Wang Z."/>
            <person name="Xia Z."/>
            <person name="Xiao L."/>
            <person name="Anderson O.D."/>
            <person name="Ouyang S."/>
            <person name="Liang Y."/>
            <person name="Zimin A.V."/>
            <person name="Pertea G."/>
            <person name="Qi P."/>
            <person name="Bennetzen J.L."/>
            <person name="Dai X."/>
            <person name="Dawson M.W."/>
            <person name="Muller H.G."/>
            <person name="Kugler K."/>
            <person name="Rivarola-Duarte L."/>
            <person name="Spannagl M."/>
            <person name="Mayer K.F.X."/>
            <person name="Lu F.H."/>
            <person name="Bevan M.W."/>
            <person name="Leroy P."/>
            <person name="Li P."/>
            <person name="You F.M."/>
            <person name="Sun Q."/>
            <person name="Liu Z."/>
            <person name="Lyons E."/>
            <person name="Wicker T."/>
            <person name="Salzberg S.L."/>
            <person name="Devos K.M."/>
            <person name="Dvorak J."/>
        </authorList>
    </citation>
    <scope>NUCLEOTIDE SEQUENCE [LARGE SCALE GENOMIC DNA]</scope>
    <source>
        <strain evidence="8">cv. AL8/78</strain>
    </source>
</reference>
<name>A0A453LWC5_AEGTS</name>
<keyword evidence="4" id="KW-0804">Transcription</keyword>
<evidence type="ECO:0000256" key="3">
    <source>
        <dbReference type="ARBA" id="ARBA00023125"/>
    </source>
</evidence>
<dbReference type="Gene3D" id="1.10.10.60">
    <property type="entry name" value="Homeodomain-like"/>
    <property type="match status" value="1"/>
</dbReference>
<dbReference type="GO" id="GO:0005634">
    <property type="term" value="C:nucleus"/>
    <property type="evidence" value="ECO:0007669"/>
    <property type="project" value="UniProtKB-SubCell"/>
</dbReference>
<reference evidence="8" key="4">
    <citation type="submission" date="2019-03" db="UniProtKB">
        <authorList>
            <consortium name="EnsemblPlants"/>
        </authorList>
    </citation>
    <scope>IDENTIFICATION</scope>
</reference>
<dbReference type="Pfam" id="PF26575">
    <property type="entry name" value="HHO5_N"/>
    <property type="match status" value="1"/>
</dbReference>
<dbReference type="InterPro" id="IPR044787">
    <property type="entry name" value="HHO5-like"/>
</dbReference>
<organism evidence="8 9">
    <name type="scientific">Aegilops tauschii subsp. strangulata</name>
    <name type="common">Goatgrass</name>
    <dbReference type="NCBI Taxonomy" id="200361"/>
    <lineage>
        <taxon>Eukaryota</taxon>
        <taxon>Viridiplantae</taxon>
        <taxon>Streptophyta</taxon>
        <taxon>Embryophyta</taxon>
        <taxon>Tracheophyta</taxon>
        <taxon>Spermatophyta</taxon>
        <taxon>Magnoliopsida</taxon>
        <taxon>Liliopsida</taxon>
        <taxon>Poales</taxon>
        <taxon>Poaceae</taxon>
        <taxon>BOP clade</taxon>
        <taxon>Pooideae</taxon>
        <taxon>Triticodae</taxon>
        <taxon>Triticeae</taxon>
        <taxon>Triticinae</taxon>
        <taxon>Aegilops</taxon>
    </lineage>
</organism>
<keyword evidence="2" id="KW-0805">Transcription regulation</keyword>
<feature type="region of interest" description="Disordered" evidence="6">
    <location>
        <begin position="375"/>
        <end position="418"/>
    </location>
</feature>
<evidence type="ECO:0000256" key="5">
    <source>
        <dbReference type="ARBA" id="ARBA00023242"/>
    </source>
</evidence>
<dbReference type="GO" id="GO:0003700">
    <property type="term" value="F:DNA-binding transcription factor activity"/>
    <property type="evidence" value="ECO:0007669"/>
    <property type="project" value="InterPro"/>
</dbReference>
<evidence type="ECO:0000256" key="1">
    <source>
        <dbReference type="ARBA" id="ARBA00004123"/>
    </source>
</evidence>
<dbReference type="PANTHER" id="PTHR31003:SF3">
    <property type="entry name" value="HOMEODOMAIN-LIKE SUPERFAMILY PROTEIN-RELATED"/>
    <property type="match status" value="1"/>
</dbReference>
<protein>
    <recommendedName>
        <fullName evidence="7">HTH myb-type domain-containing protein</fullName>
    </recommendedName>
</protein>
<dbReference type="FunFam" id="1.10.10.60:FF:000002">
    <property type="entry name" value="Myb family transcription factor"/>
    <property type="match status" value="1"/>
</dbReference>
<keyword evidence="5" id="KW-0539">Nucleus</keyword>
<dbReference type="InterPro" id="IPR017930">
    <property type="entry name" value="Myb_dom"/>
</dbReference>
<reference evidence="9" key="2">
    <citation type="journal article" date="2017" name="Nat. Plants">
        <title>The Aegilops tauschii genome reveals multiple impacts of transposons.</title>
        <authorList>
            <person name="Zhao G."/>
            <person name="Zou C."/>
            <person name="Li K."/>
            <person name="Wang K."/>
            <person name="Li T."/>
            <person name="Gao L."/>
            <person name="Zhang X."/>
            <person name="Wang H."/>
            <person name="Yang Z."/>
            <person name="Liu X."/>
            <person name="Jiang W."/>
            <person name="Mao L."/>
            <person name="Kong X."/>
            <person name="Jiao Y."/>
            <person name="Jia J."/>
        </authorList>
    </citation>
    <scope>NUCLEOTIDE SEQUENCE [LARGE SCALE GENOMIC DNA]</scope>
    <source>
        <strain evidence="9">cv. AL8/78</strain>
    </source>
</reference>
<evidence type="ECO:0000313" key="8">
    <source>
        <dbReference type="EnsemblPlants" id="AET5Gv20928100.1"/>
    </source>
</evidence>
<evidence type="ECO:0000256" key="6">
    <source>
        <dbReference type="SAM" id="MobiDB-lite"/>
    </source>
</evidence>
<sequence>GHQPGPLAEQILRSSSQIPPRRLYMRAPSFQIPHHIPILLLSNQTFSERYQLPSILLPSPPRFPSIGSGGVFPGYPCVSVCMGLDVGEIGMPLDLGLDLKLFVAKTAGRLAAAAKEAPAVDACIRGLEEERRKIEVFRRELPLCARLLADVIEFMKEEAAKRSERRDADDNDKRKWMSTAQLWVDSRATDAADPVKEQRKESALSKPMLLGGAIGAPMAASCRAMPPPAAPQYFGRDDKIVGTQGLPALPMISPAANRQFSPPVDDRHQAIAAKFAAPMPPPGPGLQTHDQQSRKTRRCWSPELHRHFVAALHQLGGPQVATPKQIREMMKVDGLTNDEVKSHLQKYRLHNQRCPSSSSASHPVMLVGDLWAHQEQSSSQSRSPEGPLQLSVSGVAVSALTGSDSSEEDGRSVGYSRR</sequence>
<keyword evidence="3" id="KW-0238">DNA-binding</keyword>
<evidence type="ECO:0000313" key="9">
    <source>
        <dbReference type="Proteomes" id="UP000015105"/>
    </source>
</evidence>